<dbReference type="AlphaFoldDB" id="A0A1I3P456"/>
<dbReference type="EMBL" id="FORA01000002">
    <property type="protein sequence ID" value="SFJ16120.1"/>
    <property type="molecule type" value="Genomic_DNA"/>
</dbReference>
<feature type="non-terminal residue" evidence="1">
    <location>
        <position position="92"/>
    </location>
</feature>
<keyword evidence="2" id="KW-1185">Reference proteome</keyword>
<evidence type="ECO:0000313" key="1">
    <source>
        <dbReference type="EMBL" id="SFJ16120.1"/>
    </source>
</evidence>
<protein>
    <submittedName>
        <fullName evidence="1">Uncharacterized protein</fullName>
    </submittedName>
</protein>
<dbReference type="STRING" id="390807.SAMN04488095_2335"/>
<evidence type="ECO:0000313" key="2">
    <source>
        <dbReference type="Proteomes" id="UP000199110"/>
    </source>
</evidence>
<sequence length="92" mass="10428">MADYPEGTLREDLALYDLDPEEDFLVEEAIERILRVLDDPGDYGPLRGLSRGQSIYIPALGHFGYWILASREPRAAALDLAQRIKFLMMSAE</sequence>
<reference evidence="1 2" key="1">
    <citation type="submission" date="2016-10" db="EMBL/GenBank/DDBJ databases">
        <authorList>
            <person name="de Groot N.N."/>
        </authorList>
    </citation>
    <scope>NUCLEOTIDE SEQUENCE [LARGE SCALE GENOMIC DNA]</scope>
    <source>
        <strain evidence="1 2">DSM 19073</strain>
    </source>
</reference>
<gene>
    <name evidence="1" type="ORF">SAMN04488095_2335</name>
</gene>
<name>A0A1I3P456_9RHOB</name>
<dbReference type="Proteomes" id="UP000199110">
    <property type="component" value="Unassembled WGS sequence"/>
</dbReference>
<accession>A0A1I3P456</accession>
<organism evidence="1 2">
    <name type="scientific">Jannaschia pohangensis</name>
    <dbReference type="NCBI Taxonomy" id="390807"/>
    <lineage>
        <taxon>Bacteria</taxon>
        <taxon>Pseudomonadati</taxon>
        <taxon>Pseudomonadota</taxon>
        <taxon>Alphaproteobacteria</taxon>
        <taxon>Rhodobacterales</taxon>
        <taxon>Roseobacteraceae</taxon>
        <taxon>Jannaschia</taxon>
    </lineage>
</organism>
<proteinExistence type="predicted"/>
<dbReference type="RefSeq" id="WP_139212341.1">
    <property type="nucleotide sequence ID" value="NZ_FORA01000002.1"/>
</dbReference>